<proteinExistence type="predicted"/>
<feature type="region of interest" description="Disordered" evidence="1">
    <location>
        <begin position="1004"/>
        <end position="1052"/>
    </location>
</feature>
<protein>
    <submittedName>
        <fullName evidence="2">Uncharacterized protein</fullName>
    </submittedName>
</protein>
<name>A0AAV9GQL0_9PEZI</name>
<feature type="region of interest" description="Disordered" evidence="1">
    <location>
        <begin position="948"/>
        <end position="990"/>
    </location>
</feature>
<feature type="compositionally biased region" description="Polar residues" evidence="1">
    <location>
        <begin position="203"/>
        <end position="222"/>
    </location>
</feature>
<reference evidence="2" key="1">
    <citation type="journal article" date="2023" name="Mol. Phylogenet. Evol.">
        <title>Genome-scale phylogeny and comparative genomics of the fungal order Sordariales.</title>
        <authorList>
            <person name="Hensen N."/>
            <person name="Bonometti L."/>
            <person name="Westerberg I."/>
            <person name="Brannstrom I.O."/>
            <person name="Guillou S."/>
            <person name="Cros-Aarteil S."/>
            <person name="Calhoun S."/>
            <person name="Haridas S."/>
            <person name="Kuo A."/>
            <person name="Mondo S."/>
            <person name="Pangilinan J."/>
            <person name="Riley R."/>
            <person name="LaButti K."/>
            <person name="Andreopoulos B."/>
            <person name="Lipzen A."/>
            <person name="Chen C."/>
            <person name="Yan M."/>
            <person name="Daum C."/>
            <person name="Ng V."/>
            <person name="Clum A."/>
            <person name="Steindorff A."/>
            <person name="Ohm R.A."/>
            <person name="Martin F."/>
            <person name="Silar P."/>
            <person name="Natvig D.O."/>
            <person name="Lalanne C."/>
            <person name="Gautier V."/>
            <person name="Ament-Velasquez S.L."/>
            <person name="Kruys A."/>
            <person name="Hutchinson M.I."/>
            <person name="Powell A.J."/>
            <person name="Barry K."/>
            <person name="Miller A.N."/>
            <person name="Grigoriev I.V."/>
            <person name="Debuchy R."/>
            <person name="Gladieux P."/>
            <person name="Hiltunen Thoren M."/>
            <person name="Johannesson H."/>
        </authorList>
    </citation>
    <scope>NUCLEOTIDE SEQUENCE</scope>
    <source>
        <strain evidence="2">PSN243</strain>
    </source>
</reference>
<feature type="compositionally biased region" description="Low complexity" evidence="1">
    <location>
        <begin position="898"/>
        <end position="911"/>
    </location>
</feature>
<feature type="compositionally biased region" description="Pro residues" evidence="1">
    <location>
        <begin position="280"/>
        <end position="304"/>
    </location>
</feature>
<dbReference type="EMBL" id="MU865936">
    <property type="protein sequence ID" value="KAK4449623.1"/>
    <property type="molecule type" value="Genomic_DNA"/>
</dbReference>
<comment type="caution">
    <text evidence="2">The sequence shown here is derived from an EMBL/GenBank/DDBJ whole genome shotgun (WGS) entry which is preliminary data.</text>
</comment>
<accession>A0AAV9GQL0</accession>
<dbReference type="AlphaFoldDB" id="A0AAV9GQL0"/>
<feature type="region of interest" description="Disordered" evidence="1">
    <location>
        <begin position="557"/>
        <end position="595"/>
    </location>
</feature>
<gene>
    <name evidence="2" type="ORF">QBC34DRAFT_462893</name>
</gene>
<organism evidence="2 3">
    <name type="scientific">Podospora aff. communis PSN243</name>
    <dbReference type="NCBI Taxonomy" id="3040156"/>
    <lineage>
        <taxon>Eukaryota</taxon>
        <taxon>Fungi</taxon>
        <taxon>Dikarya</taxon>
        <taxon>Ascomycota</taxon>
        <taxon>Pezizomycotina</taxon>
        <taxon>Sordariomycetes</taxon>
        <taxon>Sordariomycetidae</taxon>
        <taxon>Sordariales</taxon>
        <taxon>Podosporaceae</taxon>
        <taxon>Podospora</taxon>
    </lineage>
</organism>
<feature type="region of interest" description="Disordered" evidence="1">
    <location>
        <begin position="868"/>
        <end position="911"/>
    </location>
</feature>
<feature type="compositionally biased region" description="Basic and acidic residues" evidence="1">
    <location>
        <begin position="414"/>
        <end position="432"/>
    </location>
</feature>
<feature type="region of interest" description="Disordered" evidence="1">
    <location>
        <begin position="1068"/>
        <end position="1117"/>
    </location>
</feature>
<dbReference type="Proteomes" id="UP001321760">
    <property type="component" value="Unassembled WGS sequence"/>
</dbReference>
<feature type="compositionally biased region" description="Polar residues" evidence="1">
    <location>
        <begin position="1075"/>
        <end position="1091"/>
    </location>
</feature>
<feature type="region of interest" description="Disordered" evidence="1">
    <location>
        <begin position="122"/>
        <end position="371"/>
    </location>
</feature>
<evidence type="ECO:0000256" key="1">
    <source>
        <dbReference type="SAM" id="MobiDB-lite"/>
    </source>
</evidence>
<sequence>MASPDPEQVMQQHLQLSKELREIEDEFNRREQHELAALEQARREIDAQWQKEHQTLISQLPTQTPLTESLEKVFTDKRDALLALKEQTYEREKAERQRRFEDDKRKHTYKWRSLLSLSSTPGPLNLSEVAQSLPSASDAGKSSFGVPDTGPRQPELPSRQFESFPRGIQGSQQAAQPLEKPVVRSHVPTASHESVGLQPSVPNPNSSFQPQSVPNHSSNSAPYQPPNQAYHVPRPPNQFSNAYSHSHPHPSHGPPLPLPTPPTLPSQPLPHSAQRRKPLPSGPSQPPSRPPQQPVGLYQPPPRHFPTERDPHQFPPRTTLFNGAPGGAPPAAPVLSQGPAVGQLPDRQPVDGPAPGGPPGLAVEGPNRQERVGPSDARVLINGVPVVVEQPPQFLNRPLQKRRADEPPASTELQSKRARVEGAENADAEEKSQSPGRSKNASPKTISFAEVFGGGNAKHKHFIVEYPPHGGKFYILKCDQHGVHFNANPLAGAAKHLHSAQHGNMSKERAQAVDLLGYLVHDCTAELANMNNDLFKKALDDGSYRIFNMNQLSKSMRRSMGYPDDPETGPPKAANDSSLAPLLPRNSRSSTQFRGITNPEAGELYLAYWKKDKKHYAVMILPWGSLERAGMNGSLSSTGLLQKAPACYIVDPITQQISGWNPEVPETKREFPVLYFDGRMSVGWVRAKDLSPFYFDDRNLGEIPHYKDAQDHYARCRRFADYQAMVESRNEASRAESQGQVGVTTIARAPATPAEDHDNMLNNATAQAADDSDVDSTSKGMTDLDSDVEMANTESRRTSVSNRGDLQDQNDKAVSADPEAFQASEQEPANRAVVQGESMGYVPSSGLAMSLAQTAQLVMARTSPPATIEVAPSEARTGRPKGPSEQGSRRVEKIYAHSNPNRSSRSPRVNAVALPDRRVENAGQQNGTPSQAPRVPSPASLQNILQNRSAGNDAPRPVSPRQQGYLAEPARGPSPLQHPLASAEPAAPAPRPLATVLSNAKARIPSPLQMPSRQVSQQAAQVTAEHRLPGSTPISGPISGSGFVPRSDSRGSTPVMVRIESSAAQDLRRLVRPELSSTSGSEPPRNPQQIVNPLPTPNPSSAGTQPGSPGIYVKQSTTISVRTTPTMSVKRESPGLGGGTGTKETFDVGLLTDPENPECMEVKETVRLMVDPDNKAARTVAGSGVKLVVEPSKLTTMRVEGPVSARIVKLVFSDGRVQRLVFEPSIVGLGVQQNGFIHARRFCRWVTSVAPSVDYINVPAESLNQRNEPRRTESVIHVE</sequence>
<feature type="region of interest" description="Disordered" evidence="1">
    <location>
        <begin position="392"/>
        <end position="443"/>
    </location>
</feature>
<evidence type="ECO:0000313" key="3">
    <source>
        <dbReference type="Proteomes" id="UP001321760"/>
    </source>
</evidence>
<keyword evidence="3" id="KW-1185">Reference proteome</keyword>
<feature type="compositionally biased region" description="Polar residues" evidence="1">
    <location>
        <begin position="433"/>
        <end position="443"/>
    </location>
</feature>
<feature type="compositionally biased region" description="Low complexity" evidence="1">
    <location>
        <begin position="1029"/>
        <end position="1042"/>
    </location>
</feature>
<evidence type="ECO:0000313" key="2">
    <source>
        <dbReference type="EMBL" id="KAK4449623.1"/>
    </source>
</evidence>
<feature type="compositionally biased region" description="Polar residues" evidence="1">
    <location>
        <begin position="1009"/>
        <end position="1021"/>
    </location>
</feature>
<feature type="region of interest" description="Disordered" evidence="1">
    <location>
        <begin position="766"/>
        <end position="830"/>
    </location>
</feature>
<feature type="compositionally biased region" description="Pro residues" evidence="1">
    <location>
        <begin position="251"/>
        <end position="268"/>
    </location>
</feature>
<feature type="compositionally biased region" description="Polar residues" evidence="1">
    <location>
        <begin position="586"/>
        <end position="595"/>
    </location>
</feature>
<reference evidence="2" key="2">
    <citation type="submission" date="2023-05" db="EMBL/GenBank/DDBJ databases">
        <authorList>
            <consortium name="Lawrence Berkeley National Laboratory"/>
            <person name="Steindorff A."/>
            <person name="Hensen N."/>
            <person name="Bonometti L."/>
            <person name="Westerberg I."/>
            <person name="Brannstrom I.O."/>
            <person name="Guillou S."/>
            <person name="Cros-Aarteil S."/>
            <person name="Calhoun S."/>
            <person name="Haridas S."/>
            <person name="Kuo A."/>
            <person name="Mondo S."/>
            <person name="Pangilinan J."/>
            <person name="Riley R."/>
            <person name="Labutti K."/>
            <person name="Andreopoulos B."/>
            <person name="Lipzen A."/>
            <person name="Chen C."/>
            <person name="Yanf M."/>
            <person name="Daum C."/>
            <person name="Ng V."/>
            <person name="Clum A."/>
            <person name="Ohm R."/>
            <person name="Martin F."/>
            <person name="Silar P."/>
            <person name="Natvig D."/>
            <person name="Lalanne C."/>
            <person name="Gautier V."/>
            <person name="Ament-Velasquez S.L."/>
            <person name="Kruys A."/>
            <person name="Hutchinson M.I."/>
            <person name="Powell A.J."/>
            <person name="Barry K."/>
            <person name="Miller A.N."/>
            <person name="Grigoriev I.V."/>
            <person name="Debuchy R."/>
            <person name="Gladieux P."/>
            <person name="Thoren M.H."/>
            <person name="Johannesson H."/>
        </authorList>
    </citation>
    <scope>NUCLEOTIDE SEQUENCE</scope>
    <source>
        <strain evidence="2">PSN243</strain>
    </source>
</reference>